<dbReference type="KEGG" id="upv:EJN92_03630"/>
<proteinExistence type="inferred from homology"/>
<dbReference type="Proteomes" id="UP000275663">
    <property type="component" value="Chromosome"/>
</dbReference>
<evidence type="ECO:0000256" key="4">
    <source>
        <dbReference type="ARBA" id="ARBA00023110"/>
    </source>
</evidence>
<dbReference type="RefSeq" id="WP_126126573.1">
    <property type="nucleotide sequence ID" value="NZ_CP034464.1"/>
</dbReference>
<dbReference type="SUPFAM" id="SSF109998">
    <property type="entry name" value="Triger factor/SurA peptide-binding domain-like"/>
    <property type="match status" value="1"/>
</dbReference>
<accession>A0A3S9HGD4</accession>
<dbReference type="InterPro" id="IPR027304">
    <property type="entry name" value="Trigger_fact/SurA_dom_sf"/>
</dbReference>
<dbReference type="PROSITE" id="PS50198">
    <property type="entry name" value="PPIC_PPIASE_2"/>
    <property type="match status" value="1"/>
</dbReference>
<comment type="catalytic activity">
    <reaction evidence="1">
        <text>[protein]-peptidylproline (omega=180) = [protein]-peptidylproline (omega=0)</text>
        <dbReference type="Rhea" id="RHEA:16237"/>
        <dbReference type="Rhea" id="RHEA-COMP:10747"/>
        <dbReference type="Rhea" id="RHEA-COMP:10748"/>
        <dbReference type="ChEBI" id="CHEBI:83833"/>
        <dbReference type="ChEBI" id="CHEBI:83834"/>
        <dbReference type="EC" id="5.2.1.8"/>
    </reaction>
</comment>
<dbReference type="Gene3D" id="1.10.8.1040">
    <property type="match status" value="1"/>
</dbReference>
<reference evidence="8 9" key="1">
    <citation type="journal article" date="2011" name="Int. J. Syst. Evol. Microbiol.">
        <title>Description of Undibacterium oligocarboniphilum sp. nov., isolated from purified water, and Undibacterium pigrum strain CCUG 49012 as the type strain of Undibacterium parvum sp. nov., and emended descriptions of the genus Undibacterium and the species Undibacterium pigrum.</title>
        <authorList>
            <person name="Eder W."/>
            <person name="Wanner G."/>
            <person name="Ludwig W."/>
            <person name="Busse H.J."/>
            <person name="Ziemke-Kageler F."/>
            <person name="Lang E."/>
        </authorList>
    </citation>
    <scope>NUCLEOTIDE SEQUENCE [LARGE SCALE GENOMIC DNA]</scope>
    <source>
        <strain evidence="8 9">DSM 23061</strain>
    </source>
</reference>
<dbReference type="GO" id="GO:0003755">
    <property type="term" value="F:peptidyl-prolyl cis-trans isomerase activity"/>
    <property type="evidence" value="ECO:0007669"/>
    <property type="project" value="UniProtKB-KW"/>
</dbReference>
<keyword evidence="4 6" id="KW-0697">Rotamase</keyword>
<dbReference type="InterPro" id="IPR000297">
    <property type="entry name" value="PPIase_PpiC"/>
</dbReference>
<sequence>MVISVNGTEISEANIATEIAHAVAAGQPEGDELRDGAIQELILRKLMLDEAARLGISTASDEETVGTLLDQEVDFEDADEATCRAFYDQNPANFQQGEMAAASHILFSINDDASAGLVKAKAEGVLEQVQANPSHFASLAREHSTCPSGKEGGALGKFGRGQMVPEFETAVFSTAPGAIAPGLIETQFGYHIIQVTEREGGEAVSYDDVKERLQEFLTDMAGRKATHAYLAKLLAAAKVEGYQFPAF</sequence>
<dbReference type="InterPro" id="IPR050245">
    <property type="entry name" value="PrsA_foldase"/>
</dbReference>
<dbReference type="PANTHER" id="PTHR47245:SF2">
    <property type="entry name" value="PEPTIDYL-PROLYL CIS-TRANS ISOMERASE HP_0175-RELATED"/>
    <property type="match status" value="1"/>
</dbReference>
<gene>
    <name evidence="8" type="ORF">EJN92_03630</name>
</gene>
<keyword evidence="5 6" id="KW-0413">Isomerase</keyword>
<dbReference type="EMBL" id="CP034464">
    <property type="protein sequence ID" value="AZP11174.1"/>
    <property type="molecule type" value="Genomic_DNA"/>
</dbReference>
<evidence type="ECO:0000256" key="3">
    <source>
        <dbReference type="ARBA" id="ARBA00013194"/>
    </source>
</evidence>
<comment type="similarity">
    <text evidence="2">Belongs to the PpiC/parvulin rotamase family.</text>
</comment>
<dbReference type="EC" id="5.2.1.8" evidence="3"/>
<evidence type="ECO:0000313" key="8">
    <source>
        <dbReference type="EMBL" id="AZP11174.1"/>
    </source>
</evidence>
<evidence type="ECO:0000259" key="7">
    <source>
        <dbReference type="PROSITE" id="PS50198"/>
    </source>
</evidence>
<evidence type="ECO:0000313" key="9">
    <source>
        <dbReference type="Proteomes" id="UP000275663"/>
    </source>
</evidence>
<evidence type="ECO:0000256" key="2">
    <source>
        <dbReference type="ARBA" id="ARBA00007656"/>
    </source>
</evidence>
<evidence type="ECO:0000256" key="6">
    <source>
        <dbReference type="PROSITE-ProRule" id="PRU00278"/>
    </source>
</evidence>
<keyword evidence="9" id="KW-1185">Reference proteome</keyword>
<dbReference type="AlphaFoldDB" id="A0A3S9HGD4"/>
<feature type="domain" description="PpiC" evidence="7">
    <location>
        <begin position="97"/>
        <end position="197"/>
    </location>
</feature>
<dbReference type="PROSITE" id="PS01096">
    <property type="entry name" value="PPIC_PPIASE_1"/>
    <property type="match status" value="1"/>
</dbReference>
<dbReference type="SUPFAM" id="SSF54534">
    <property type="entry name" value="FKBP-like"/>
    <property type="match status" value="1"/>
</dbReference>
<evidence type="ECO:0000256" key="1">
    <source>
        <dbReference type="ARBA" id="ARBA00000971"/>
    </source>
</evidence>
<organism evidence="8 9">
    <name type="scientific">Undibacterium parvum</name>
    <dbReference type="NCBI Taxonomy" id="401471"/>
    <lineage>
        <taxon>Bacteria</taxon>
        <taxon>Pseudomonadati</taxon>
        <taxon>Pseudomonadota</taxon>
        <taxon>Betaproteobacteria</taxon>
        <taxon>Burkholderiales</taxon>
        <taxon>Oxalobacteraceae</taxon>
        <taxon>Undibacterium</taxon>
    </lineage>
</organism>
<evidence type="ECO:0000256" key="5">
    <source>
        <dbReference type="ARBA" id="ARBA00023235"/>
    </source>
</evidence>
<dbReference type="InterPro" id="IPR023058">
    <property type="entry name" value="PPIase_PpiC_CS"/>
</dbReference>
<dbReference type="InterPro" id="IPR046357">
    <property type="entry name" value="PPIase_dom_sf"/>
</dbReference>
<dbReference type="PANTHER" id="PTHR47245">
    <property type="entry name" value="PEPTIDYLPROLYL ISOMERASE"/>
    <property type="match status" value="1"/>
</dbReference>
<dbReference type="OrthoDB" id="8717342at2"/>
<protein>
    <recommendedName>
        <fullName evidence="3">peptidylprolyl isomerase</fullName>
        <ecNumber evidence="3">5.2.1.8</ecNumber>
    </recommendedName>
</protein>
<name>A0A3S9HGD4_9BURK</name>
<dbReference type="Pfam" id="PF13616">
    <property type="entry name" value="Rotamase_3"/>
    <property type="match status" value="1"/>
</dbReference>
<dbReference type="Gene3D" id="3.10.50.40">
    <property type="match status" value="1"/>
</dbReference>